<dbReference type="InterPro" id="IPR003307">
    <property type="entry name" value="W2_domain"/>
</dbReference>
<dbReference type="SUPFAM" id="SSF48371">
    <property type="entry name" value="ARM repeat"/>
    <property type="match status" value="1"/>
</dbReference>
<dbReference type="Pfam" id="PF02020">
    <property type="entry name" value="W2"/>
    <property type="match status" value="1"/>
</dbReference>
<dbReference type="PANTHER" id="PTHR14208">
    <property type="entry name" value="BASIC LEUCINE ZIPPER AND W2 DOMAIN-CONTAINING PROTEIN"/>
    <property type="match status" value="1"/>
</dbReference>
<dbReference type="InterPro" id="IPR051245">
    <property type="entry name" value="eIF5-mimic_regulator"/>
</dbReference>
<dbReference type="Proteomes" id="UP000887568">
    <property type="component" value="Unplaced"/>
</dbReference>
<dbReference type="EnsemblMetazoa" id="XM_038221017.1">
    <property type="protein sequence ID" value="XP_038076945.1"/>
    <property type="gene ID" value="LOC119744844"/>
</dbReference>
<dbReference type="InterPro" id="IPR057397">
    <property type="entry name" value="HEAT_5MP1_2"/>
</dbReference>
<protein>
    <recommendedName>
        <fullName evidence="2">W2 domain-containing protein</fullName>
    </recommendedName>
</protein>
<dbReference type="Gene3D" id="1.25.40.180">
    <property type="match status" value="1"/>
</dbReference>
<dbReference type="OrthoDB" id="1727522at2759"/>
<sequence length="446" mass="51730">MHCTLHLQLNHSIRDRTSQTLLFMSNKQPKPVLTGQRIRTRKRDEKEKYHPNGFSEILVNGLNDVNVNDLEEVAKYLDGAGSKLDYKRYWETLFDILLAGGILAPGGNLLQDDDKKETAISKFCLFSAEETTEAIKGVATVFQRLTRRYRYLGKKLEDDEMKKILSFLKSFSPSERNKLAMFTGLFLSTGESPANCLESLMNETLVKEGISLEFFKVMFRTWLGEKDMSSIAKVLRKASMDRRLLEVIPSTKRTEAYFEKYFAEAGLDQLVTFQRNLQHDDNKNVFMTELKELLEKESPPTPKELIAICTEMQAKTLLTEPEVANLIWNCIMDIVEWNKREELITEQALRHIKPYTPILAGFTSQASTELSLLYEIQEYCYTNINFMKTFQKIVFLLYRTDVLSEETILKWNKEFQVGKGKSVFLTHMKQFVEWLENAEEESDEDD</sequence>
<evidence type="ECO:0000313" key="4">
    <source>
        <dbReference type="Proteomes" id="UP000887568"/>
    </source>
</evidence>
<dbReference type="GO" id="GO:0016020">
    <property type="term" value="C:membrane"/>
    <property type="evidence" value="ECO:0007669"/>
    <property type="project" value="TreeGrafter"/>
</dbReference>
<dbReference type="Pfam" id="PF25504">
    <property type="entry name" value="HEAT_5MP1_2"/>
    <property type="match status" value="1"/>
</dbReference>
<dbReference type="AlphaFoldDB" id="A0A914BLY7"/>
<reference evidence="3" key="1">
    <citation type="submission" date="2022-11" db="UniProtKB">
        <authorList>
            <consortium name="EnsemblMetazoa"/>
        </authorList>
    </citation>
    <scope>IDENTIFICATION</scope>
</reference>
<keyword evidence="4" id="KW-1185">Reference proteome</keyword>
<evidence type="ECO:0000256" key="1">
    <source>
        <dbReference type="ARBA" id="ARBA00008151"/>
    </source>
</evidence>
<comment type="similarity">
    <text evidence="1">Belongs to the BZW family.</text>
</comment>
<dbReference type="InterPro" id="IPR016024">
    <property type="entry name" value="ARM-type_fold"/>
</dbReference>
<dbReference type="FunFam" id="1.25.40.180:FF:000006">
    <property type="entry name" value="Basic leucine zipper and W2 domain-containing protein 1"/>
    <property type="match status" value="1"/>
</dbReference>
<dbReference type="PROSITE" id="PS51363">
    <property type="entry name" value="W2"/>
    <property type="match status" value="1"/>
</dbReference>
<proteinExistence type="inferred from homology"/>
<name>A0A914BLY7_PATMI</name>
<dbReference type="InterPro" id="IPR043510">
    <property type="entry name" value="W2_5MP1/2"/>
</dbReference>
<dbReference type="PANTHER" id="PTHR14208:SF2">
    <property type="entry name" value="PROTEIN KRASAVIETZ"/>
    <property type="match status" value="1"/>
</dbReference>
<accession>A0A914BLY7</accession>
<evidence type="ECO:0000259" key="2">
    <source>
        <dbReference type="PROSITE" id="PS51363"/>
    </source>
</evidence>
<dbReference type="SMART" id="SM00515">
    <property type="entry name" value="eIF5C"/>
    <property type="match status" value="1"/>
</dbReference>
<dbReference type="RefSeq" id="XP_038076945.1">
    <property type="nucleotide sequence ID" value="XM_038221017.1"/>
</dbReference>
<dbReference type="GO" id="GO:0005737">
    <property type="term" value="C:cytoplasm"/>
    <property type="evidence" value="ECO:0007669"/>
    <property type="project" value="TreeGrafter"/>
</dbReference>
<organism evidence="3 4">
    <name type="scientific">Patiria miniata</name>
    <name type="common">Bat star</name>
    <name type="synonym">Asterina miniata</name>
    <dbReference type="NCBI Taxonomy" id="46514"/>
    <lineage>
        <taxon>Eukaryota</taxon>
        <taxon>Metazoa</taxon>
        <taxon>Echinodermata</taxon>
        <taxon>Eleutherozoa</taxon>
        <taxon>Asterozoa</taxon>
        <taxon>Asteroidea</taxon>
        <taxon>Valvatacea</taxon>
        <taxon>Valvatida</taxon>
        <taxon>Asterinidae</taxon>
        <taxon>Patiria</taxon>
    </lineage>
</organism>
<dbReference type="CDD" id="cd11560">
    <property type="entry name" value="W2_eIF5C_like"/>
    <property type="match status" value="1"/>
</dbReference>
<dbReference type="OMA" id="ELIQCIW"/>
<evidence type="ECO:0000313" key="3">
    <source>
        <dbReference type="EnsemblMetazoa" id="XP_038076945.1"/>
    </source>
</evidence>
<dbReference type="GeneID" id="119744844"/>
<feature type="domain" description="W2" evidence="2">
    <location>
        <begin position="275"/>
        <end position="445"/>
    </location>
</feature>
<dbReference type="GO" id="GO:0006417">
    <property type="term" value="P:regulation of translation"/>
    <property type="evidence" value="ECO:0007669"/>
    <property type="project" value="UniProtKB-ARBA"/>
</dbReference>